<gene>
    <name evidence="2" type="ORF">K458DRAFT_145489</name>
</gene>
<keyword evidence="3" id="KW-1185">Reference proteome</keyword>
<dbReference type="InterPro" id="IPR053018">
    <property type="entry name" value="Elsinochrome_Biosynth-Asso"/>
</dbReference>
<accession>A0A6G1II38</accession>
<evidence type="ECO:0000256" key="1">
    <source>
        <dbReference type="SAM" id="Phobius"/>
    </source>
</evidence>
<keyword evidence="1" id="KW-1133">Transmembrane helix</keyword>
<feature type="transmembrane region" description="Helical" evidence="1">
    <location>
        <begin position="129"/>
        <end position="147"/>
    </location>
</feature>
<feature type="transmembrane region" description="Helical" evidence="1">
    <location>
        <begin position="159"/>
        <end position="179"/>
    </location>
</feature>
<dbReference type="PANTHER" id="PTHR37577:SF1">
    <property type="entry name" value="INTEGRAL MEMBRANE PROTEIN"/>
    <property type="match status" value="1"/>
</dbReference>
<feature type="transmembrane region" description="Helical" evidence="1">
    <location>
        <begin position="249"/>
        <end position="274"/>
    </location>
</feature>
<organism evidence="2 3">
    <name type="scientific">Lentithecium fluviatile CBS 122367</name>
    <dbReference type="NCBI Taxonomy" id="1168545"/>
    <lineage>
        <taxon>Eukaryota</taxon>
        <taxon>Fungi</taxon>
        <taxon>Dikarya</taxon>
        <taxon>Ascomycota</taxon>
        <taxon>Pezizomycotina</taxon>
        <taxon>Dothideomycetes</taxon>
        <taxon>Pleosporomycetidae</taxon>
        <taxon>Pleosporales</taxon>
        <taxon>Massarineae</taxon>
        <taxon>Lentitheciaceae</taxon>
        <taxon>Lentithecium</taxon>
    </lineage>
</organism>
<feature type="transmembrane region" description="Helical" evidence="1">
    <location>
        <begin position="88"/>
        <end position="109"/>
    </location>
</feature>
<evidence type="ECO:0000313" key="2">
    <source>
        <dbReference type="EMBL" id="KAF2677896.1"/>
    </source>
</evidence>
<dbReference type="PANTHER" id="PTHR37577">
    <property type="entry name" value="INTEGRAL MEMBRANE PROTEIN"/>
    <property type="match status" value="1"/>
</dbReference>
<feature type="transmembrane region" description="Helical" evidence="1">
    <location>
        <begin position="294"/>
        <end position="316"/>
    </location>
</feature>
<dbReference type="AlphaFoldDB" id="A0A6G1II38"/>
<proteinExistence type="predicted"/>
<keyword evidence="1" id="KW-0812">Transmembrane</keyword>
<name>A0A6G1II38_9PLEO</name>
<protein>
    <submittedName>
        <fullName evidence="2">Uncharacterized protein</fullName>
    </submittedName>
</protein>
<dbReference type="OrthoDB" id="3685626at2759"/>
<reference evidence="2" key="1">
    <citation type="journal article" date="2020" name="Stud. Mycol.">
        <title>101 Dothideomycetes genomes: a test case for predicting lifestyles and emergence of pathogens.</title>
        <authorList>
            <person name="Haridas S."/>
            <person name="Albert R."/>
            <person name="Binder M."/>
            <person name="Bloem J."/>
            <person name="Labutti K."/>
            <person name="Salamov A."/>
            <person name="Andreopoulos B."/>
            <person name="Baker S."/>
            <person name="Barry K."/>
            <person name="Bills G."/>
            <person name="Bluhm B."/>
            <person name="Cannon C."/>
            <person name="Castanera R."/>
            <person name="Culley D."/>
            <person name="Daum C."/>
            <person name="Ezra D."/>
            <person name="Gonzalez J."/>
            <person name="Henrissat B."/>
            <person name="Kuo A."/>
            <person name="Liang C."/>
            <person name="Lipzen A."/>
            <person name="Lutzoni F."/>
            <person name="Magnuson J."/>
            <person name="Mondo S."/>
            <person name="Nolan M."/>
            <person name="Ohm R."/>
            <person name="Pangilinan J."/>
            <person name="Park H.-J."/>
            <person name="Ramirez L."/>
            <person name="Alfaro M."/>
            <person name="Sun H."/>
            <person name="Tritt A."/>
            <person name="Yoshinaga Y."/>
            <person name="Zwiers L.-H."/>
            <person name="Turgeon B."/>
            <person name="Goodwin S."/>
            <person name="Spatafora J."/>
            <person name="Crous P."/>
            <person name="Grigoriev I."/>
        </authorList>
    </citation>
    <scope>NUCLEOTIDE SEQUENCE</scope>
    <source>
        <strain evidence="2">CBS 122367</strain>
    </source>
</reference>
<keyword evidence="1" id="KW-0472">Membrane</keyword>
<feature type="transmembrane region" description="Helical" evidence="1">
    <location>
        <begin position="24"/>
        <end position="50"/>
    </location>
</feature>
<feature type="transmembrane region" description="Helical" evidence="1">
    <location>
        <begin position="204"/>
        <end position="228"/>
    </location>
</feature>
<sequence>MQNQQDSPSNCLGSSPPVQANPDIAGIGVVLSFVVCTGLCLVVAMAIAIIDRLAGIVEFYRRCTGNSVRWFFDETAPWWRSPVFWRTVLAHTLLGILNSQLIIGVSTQITSLVKRNGTSVYHFRVLTELAYLGVIAQLATLVTLRDFFVKNARVNMFRVVVMVLNLALFGYAMWIQYAVDTLNDVDGYRVACFLSSLPLTKASIFRRVVVLGAAITAHFSVFLSMYALESQEVPHWERPRTKLALLRRHGVPLLEYILTLAYAIYGLVIGVNILKGIQAFGSPSIPVIGAENEWGFGQISPMLMLLGVGLPGFEAFRKEHHQYRKNQARRQEEAILL</sequence>
<evidence type="ECO:0000313" key="3">
    <source>
        <dbReference type="Proteomes" id="UP000799291"/>
    </source>
</evidence>
<dbReference type="EMBL" id="MU005617">
    <property type="protein sequence ID" value="KAF2677896.1"/>
    <property type="molecule type" value="Genomic_DNA"/>
</dbReference>
<dbReference type="Proteomes" id="UP000799291">
    <property type="component" value="Unassembled WGS sequence"/>
</dbReference>